<keyword evidence="2" id="KW-1185">Reference proteome</keyword>
<name>A0ACD0NTK6_9BASI</name>
<organism evidence="1 2">
    <name type="scientific">Violaceomyces palustris</name>
    <dbReference type="NCBI Taxonomy" id="1673888"/>
    <lineage>
        <taxon>Eukaryota</taxon>
        <taxon>Fungi</taxon>
        <taxon>Dikarya</taxon>
        <taxon>Basidiomycota</taxon>
        <taxon>Ustilaginomycotina</taxon>
        <taxon>Ustilaginomycetes</taxon>
        <taxon>Violaceomycetales</taxon>
        <taxon>Violaceomycetaceae</taxon>
        <taxon>Violaceomyces</taxon>
    </lineage>
</organism>
<proteinExistence type="predicted"/>
<reference evidence="1 2" key="1">
    <citation type="journal article" date="2018" name="Mol. Biol. Evol.">
        <title>Broad Genomic Sampling Reveals a Smut Pathogenic Ancestry of the Fungal Clade Ustilaginomycotina.</title>
        <authorList>
            <person name="Kijpornyongpan T."/>
            <person name="Mondo S.J."/>
            <person name="Barry K."/>
            <person name="Sandor L."/>
            <person name="Lee J."/>
            <person name="Lipzen A."/>
            <person name="Pangilinan J."/>
            <person name="LaButti K."/>
            <person name="Hainaut M."/>
            <person name="Henrissat B."/>
            <person name="Grigoriev I.V."/>
            <person name="Spatafora J.W."/>
            <person name="Aime M.C."/>
        </authorList>
    </citation>
    <scope>NUCLEOTIDE SEQUENCE [LARGE SCALE GENOMIC DNA]</scope>
    <source>
        <strain evidence="1 2">SA 807</strain>
    </source>
</reference>
<accession>A0ACD0NTK6</accession>
<dbReference type="EMBL" id="KZ820086">
    <property type="protein sequence ID" value="PWN49178.1"/>
    <property type="molecule type" value="Genomic_DNA"/>
</dbReference>
<evidence type="ECO:0000313" key="2">
    <source>
        <dbReference type="Proteomes" id="UP000245626"/>
    </source>
</evidence>
<gene>
    <name evidence="1" type="ORF">IE53DRAFT_160236</name>
</gene>
<evidence type="ECO:0000313" key="1">
    <source>
        <dbReference type="EMBL" id="PWN49178.1"/>
    </source>
</evidence>
<dbReference type="Proteomes" id="UP000245626">
    <property type="component" value="Unassembled WGS sequence"/>
</dbReference>
<sequence length="163" mass="18595">MKNERVSVNRVAECGCECRPPKATGTHTHSLPLSLPLSLSLSHTHTHTSMHAPFHLHLLSHLPPYPPITSPKRSFPMSAPLPLPSPLFVKESREVSHILHARRCKENKKSKMIVKWERKGRWRKEGASQDDPKEVIKYNIFPQKVILGSIQGFGTRVCERERE</sequence>
<protein>
    <submittedName>
        <fullName evidence="1">Uncharacterized protein</fullName>
    </submittedName>
</protein>